<dbReference type="GeneTree" id="ENSGT00940000154390"/>
<dbReference type="Pfam" id="PF25974">
    <property type="entry name" value="URGCP_9th"/>
    <property type="match status" value="1"/>
</dbReference>
<dbReference type="PANTHER" id="PTHR14819">
    <property type="entry name" value="GTP-BINDING"/>
    <property type="match status" value="1"/>
</dbReference>
<accession>H2ZT87</accession>
<keyword evidence="2" id="KW-0175">Coiled coil</keyword>
<dbReference type="FunCoup" id="H2ZT87">
    <property type="interactions" value="9"/>
</dbReference>
<dbReference type="STRING" id="7897.ENSLACP00000000608"/>
<name>H2ZT87_LATCH</name>
<dbReference type="InterPro" id="IPR052986">
    <property type="entry name" value="VLIG_GTPase"/>
</dbReference>
<dbReference type="Proteomes" id="UP000008672">
    <property type="component" value="Unassembled WGS sequence"/>
</dbReference>
<dbReference type="InParanoid" id="H2ZT87"/>
<feature type="domain" description="VLIG-type G" evidence="3">
    <location>
        <begin position="583"/>
        <end position="824"/>
    </location>
</feature>
<organism evidence="4 5">
    <name type="scientific">Latimeria chalumnae</name>
    <name type="common">Coelacanth</name>
    <dbReference type="NCBI Taxonomy" id="7897"/>
    <lineage>
        <taxon>Eukaryota</taxon>
        <taxon>Metazoa</taxon>
        <taxon>Chordata</taxon>
        <taxon>Craniata</taxon>
        <taxon>Vertebrata</taxon>
        <taxon>Euteleostomi</taxon>
        <taxon>Coelacanthiformes</taxon>
        <taxon>Coelacanthidae</taxon>
        <taxon>Latimeria</taxon>
    </lineage>
</organism>
<proteinExistence type="inferred from homology"/>
<reference evidence="4" key="2">
    <citation type="submission" date="2025-08" db="UniProtKB">
        <authorList>
            <consortium name="Ensembl"/>
        </authorList>
    </citation>
    <scope>IDENTIFICATION</scope>
</reference>
<dbReference type="InterPro" id="IPR027417">
    <property type="entry name" value="P-loop_NTPase"/>
</dbReference>
<dbReference type="Pfam" id="PF25496">
    <property type="entry name" value="URGCP"/>
    <property type="match status" value="1"/>
</dbReference>
<feature type="coiled-coil region" evidence="2">
    <location>
        <begin position="390"/>
        <end position="417"/>
    </location>
</feature>
<dbReference type="InterPro" id="IPR030383">
    <property type="entry name" value="G_VLIG_dom"/>
</dbReference>
<dbReference type="OMA" id="THECLES"/>
<sequence length="1503" mass="173538">MNIDQKLTLSSVLEIGTETITDINLDSLEKLPRHFLKKIMILSNTARNTQLDRCNQLPNVSSPEDTNKDSAPSVNPLDLVTAVFLCSDCILQQQLMVRMSMCQFALPLLLPDYGTNGCTLLEWAMRDIVKKWRPHSMANSKGFKEENLVVTEMPAISFVRLGNCKLSKSKILNEVFSNRQQQQNFFVHRNMQCGDIPCVISNGLVEICWYLPCGNPSLDALTDPLAIINLRGDASSHLTQFEFLKTVSTAVFIFADCIDENQFELLSSIQNPKGQYYFILNSQMSNQCATAEHLKKLAPALKLDTQHLLVKTDKINEADFVQRIHGAIKDILANSCSRISVEEMSTMTQEQEINVDQRDERCLLAKEIAEGITSEIQDVAEYKKRVLPLQGDLLKELAQLEKEIHRLKRQGMQSTEIYKSYLKGEILKQRQKQKQNEPSPCILSFITAMQHVSAEQRHYFLKWMKFYLDTKARQNLSDLRGKYKTYYQGSSGHCKELAELDQKISDSSLGLEHFMREIGQIYEAESLLVDEEAQKQFGYLPSIAAELMLEGYPIELMDGDASNVPLRWVIDVLKQLKEKMGSNSRIQVITVLGVQSTGKSTLLNTMFGLQFSVSCGRCTRGAFMLLIKVKEDLRETLGCDFLVVINTEGLKSAELAKLEDSYEHDNELATLVVGLSDITLVNMAMENSTEMKDILQIVVHAFLRMKEVGKKPNCQFVHQNVGDVSAHDQNMRDRKLLEQLDEMTKVAAKMEKHTSSSKFSDVMEYDAEKDNTYISGLWHGVPPMAPVNTGYSENVYELKKYLIEILKHKKHKSMDILDFAKWIQSLWNAVKYENFIFNFRNSLVADAYSQLCNNYSVWESSFRMNMHSWLLGAENKIQNQPSDEIETLSEVLQNEVQEKLQREEDALLSSLAKYFSTRGENVHLVEKYREDFVRSVSLLKTELQQHAFNKLGEAMSIRKGTEKYDNIQSRYTEKIEAEVTRLLEECRGSNLQLDPDELNEKFEKMWEKNLKELQFSGIKKQNIKHRVFMQLKLKLQNKGSGVKERLAAGVNLEGCGQDFFTLQKEHIDLKWYKNPFKTLREFWNSSVSKEIGYQTDSLIQACNEYISEKANTSKLDYDDTYLRELLQKVDEKLNQQELQELPITPIYKCDLKLHICRLAALTFQRMHDKFVQEHDPLQRLERRKPIYLSVFQDTYNKKDQSQKKAKEFCDLCLRPALLDYIHKHLGLEIIENFQNSEDYIQYHTRKYFQFTLLKELLEQGMFLNYLEYIKHYEDYAKDWIFKKLQNHYTNKVKLVDLEKDCLSKILQKVKATINSAKQKSDTGKASEFLEEDIVIPRNSLGVIIFQNQENINQFSDDIQNFINEMEKDLVSHFEEDGNVEKKLSNLPIKPQDELFKKVFGCGKQCPFCKVPCEAGGGGHTEHWAEIHRSGGLGSYRYVCSQVLVTDICSTSVNSDALFKNSDTKYEYHPYKDYRDYYPDWKIAGDSSIQASDYWKYVFANFNE</sequence>
<evidence type="ECO:0000313" key="4">
    <source>
        <dbReference type="Ensembl" id="ENSLACP00000000608.1"/>
    </source>
</evidence>
<evidence type="ECO:0000256" key="2">
    <source>
        <dbReference type="SAM" id="Coils"/>
    </source>
</evidence>
<dbReference type="PANTHER" id="PTHR14819:SF9">
    <property type="entry name" value="UP-REGULATOR OF CELL PROLIFERATION-LIKE"/>
    <property type="match status" value="1"/>
</dbReference>
<evidence type="ECO:0000259" key="3">
    <source>
        <dbReference type="PROSITE" id="PS51717"/>
    </source>
</evidence>
<evidence type="ECO:0000313" key="5">
    <source>
        <dbReference type="Proteomes" id="UP000008672"/>
    </source>
</evidence>
<dbReference type="HOGENOM" id="CLU_002276_3_0_1"/>
<keyword evidence="5" id="KW-1185">Reference proteome</keyword>
<dbReference type="PROSITE" id="PS51717">
    <property type="entry name" value="G_VLIG"/>
    <property type="match status" value="1"/>
</dbReference>
<dbReference type="SUPFAM" id="SSF52540">
    <property type="entry name" value="P-loop containing nucleoside triphosphate hydrolases"/>
    <property type="match status" value="1"/>
</dbReference>
<gene>
    <name evidence="4" type="primary">LOC102346369</name>
</gene>
<dbReference type="Pfam" id="PF25683">
    <property type="entry name" value="URGCP_GTPase"/>
    <property type="match status" value="1"/>
</dbReference>
<protein>
    <recommendedName>
        <fullName evidence="3">VLIG-type G domain-containing protein</fullName>
    </recommendedName>
</protein>
<comment type="similarity">
    <text evidence="1">Belongs to the TRAFAC class dynamin-like GTPase superfamily. Very large inducible GTPase (VLIG) family.</text>
</comment>
<evidence type="ECO:0000256" key="1">
    <source>
        <dbReference type="ARBA" id="ARBA00006828"/>
    </source>
</evidence>
<dbReference type="Gene3D" id="3.40.50.300">
    <property type="entry name" value="P-loop containing nucleotide triphosphate hydrolases"/>
    <property type="match status" value="1"/>
</dbReference>
<dbReference type="InterPro" id="IPR058641">
    <property type="entry name" value="GVIN1_dom"/>
</dbReference>
<reference evidence="4" key="3">
    <citation type="submission" date="2025-09" db="UniProtKB">
        <authorList>
            <consortium name="Ensembl"/>
        </authorList>
    </citation>
    <scope>IDENTIFICATION</scope>
</reference>
<dbReference type="GO" id="GO:0005525">
    <property type="term" value="F:GTP binding"/>
    <property type="evidence" value="ECO:0007669"/>
    <property type="project" value="InterPro"/>
</dbReference>
<dbReference type="Ensembl" id="ENSLACT00000000611.1">
    <property type="protein sequence ID" value="ENSLACP00000000608.1"/>
    <property type="gene ID" value="ENSLACG00000000540.1"/>
</dbReference>
<reference evidence="5" key="1">
    <citation type="submission" date="2011-08" db="EMBL/GenBank/DDBJ databases">
        <title>The draft genome of Latimeria chalumnae.</title>
        <authorList>
            <person name="Di Palma F."/>
            <person name="Alfoldi J."/>
            <person name="Johnson J."/>
            <person name="Berlin A."/>
            <person name="Gnerre S."/>
            <person name="Jaffe D."/>
            <person name="MacCallum I."/>
            <person name="Young S."/>
            <person name="Walker B.J."/>
            <person name="Lander E."/>
            <person name="Lindblad-Toh K."/>
        </authorList>
    </citation>
    <scope>NUCLEOTIDE SEQUENCE [LARGE SCALE GENOMIC DNA]</scope>
    <source>
        <strain evidence="5">Wild caught</strain>
    </source>
</reference>
<dbReference type="eggNOG" id="ENOG502QSGY">
    <property type="taxonomic scope" value="Eukaryota"/>
</dbReference>
<dbReference type="InterPro" id="IPR057365">
    <property type="entry name" value="URGCP"/>
</dbReference>
<dbReference type="EMBL" id="AFYH01275622">
    <property type="status" value="NOT_ANNOTATED_CDS"/>
    <property type="molecule type" value="Genomic_DNA"/>
</dbReference>